<evidence type="ECO:0000256" key="4">
    <source>
        <dbReference type="ARBA" id="ARBA00022692"/>
    </source>
</evidence>
<evidence type="ECO:0000313" key="10">
    <source>
        <dbReference type="Proteomes" id="UP001199355"/>
    </source>
</evidence>
<keyword evidence="2 7" id="KW-0813">Transport</keyword>
<feature type="transmembrane region" description="Helical" evidence="7">
    <location>
        <begin position="103"/>
        <end position="123"/>
    </location>
</feature>
<dbReference type="PANTHER" id="PTHR43744:SF3">
    <property type="entry name" value="LACTOSE TRANSPORT SYSTEM PERMEASE PROTEIN LACG"/>
    <property type="match status" value="1"/>
</dbReference>
<keyword evidence="4 7" id="KW-0812">Transmembrane</keyword>
<feature type="transmembrane region" description="Helical" evidence="7">
    <location>
        <begin position="143"/>
        <end position="162"/>
    </location>
</feature>
<feature type="domain" description="ABC transmembrane type-1" evidence="8">
    <location>
        <begin position="72"/>
        <end position="266"/>
    </location>
</feature>
<accession>A0AAE3AUW6</accession>
<keyword evidence="3" id="KW-1003">Cell membrane</keyword>
<dbReference type="EMBL" id="JAJEQF010000031">
    <property type="protein sequence ID" value="MCC2168261.1"/>
    <property type="molecule type" value="Genomic_DNA"/>
</dbReference>
<name>A0AAE3AUW6_9FIRM</name>
<feature type="transmembrane region" description="Helical" evidence="7">
    <location>
        <begin position="247"/>
        <end position="266"/>
    </location>
</feature>
<comment type="similarity">
    <text evidence="7">Belongs to the binding-protein-dependent transport system permease family.</text>
</comment>
<dbReference type="Pfam" id="PF00528">
    <property type="entry name" value="BPD_transp_1"/>
    <property type="match status" value="1"/>
</dbReference>
<sequence>MSMQGRHKTGQALMHAILVVVAIYTLAPLVFLIFNSFKSNNEIVDSPVSAPSSWSFQYIISAAQQIHFFRAIWITFVITIISVLLLVMVSSLAAWVMVRSKSILGTVLYLGFTAAMLIPFQSLMYPLLDLFEKIGLKNIPGLIFMYGGFGLSMSVFLYHGFIKSVPQSLEEAAIIDGANIFQMFFKVVFPLLKGTTVTVIVLNGMWIWNDYLLPFLVIGNSNGVKTLTLELYFAKLTSGQYGNPWELIFPAVLVTIIPIVILYIFLQKYIVAGVAEGAVKM</sequence>
<protein>
    <submittedName>
        <fullName evidence="9">Carbohydrate ABC transporter permease</fullName>
    </submittedName>
</protein>
<evidence type="ECO:0000256" key="2">
    <source>
        <dbReference type="ARBA" id="ARBA00022448"/>
    </source>
</evidence>
<reference evidence="9 10" key="1">
    <citation type="submission" date="2021-10" db="EMBL/GenBank/DDBJ databases">
        <title>Anaerobic single-cell dispensing facilitates the cultivation of human gut bacteria.</title>
        <authorList>
            <person name="Afrizal A."/>
        </authorList>
    </citation>
    <scope>NUCLEOTIDE SEQUENCE [LARGE SCALE GENOMIC DNA]</scope>
    <source>
        <strain evidence="9 10">CLA-AA-H244</strain>
    </source>
</reference>
<keyword evidence="10" id="KW-1185">Reference proteome</keyword>
<dbReference type="GO" id="GO:0055085">
    <property type="term" value="P:transmembrane transport"/>
    <property type="evidence" value="ECO:0007669"/>
    <property type="project" value="InterPro"/>
</dbReference>
<evidence type="ECO:0000256" key="6">
    <source>
        <dbReference type="ARBA" id="ARBA00023136"/>
    </source>
</evidence>
<proteinExistence type="inferred from homology"/>
<dbReference type="PANTHER" id="PTHR43744">
    <property type="entry name" value="ABC TRANSPORTER PERMEASE PROTEIN MG189-RELATED-RELATED"/>
    <property type="match status" value="1"/>
</dbReference>
<evidence type="ECO:0000313" key="9">
    <source>
        <dbReference type="EMBL" id="MCC2168261.1"/>
    </source>
</evidence>
<feature type="transmembrane region" description="Helical" evidence="7">
    <location>
        <begin position="12"/>
        <end position="34"/>
    </location>
</feature>
<dbReference type="CDD" id="cd06261">
    <property type="entry name" value="TM_PBP2"/>
    <property type="match status" value="1"/>
</dbReference>
<keyword evidence="6 7" id="KW-0472">Membrane</keyword>
<organism evidence="9 10">
    <name type="scientific">Gallintestinimicrobium propionicum</name>
    <dbReference type="NCBI Taxonomy" id="2981770"/>
    <lineage>
        <taxon>Bacteria</taxon>
        <taxon>Bacillati</taxon>
        <taxon>Bacillota</taxon>
        <taxon>Clostridia</taxon>
        <taxon>Lachnospirales</taxon>
        <taxon>Lachnospiraceae</taxon>
        <taxon>Gallintestinimicrobium</taxon>
    </lineage>
</organism>
<dbReference type="Gene3D" id="1.10.3720.10">
    <property type="entry name" value="MetI-like"/>
    <property type="match status" value="1"/>
</dbReference>
<evidence type="ECO:0000256" key="7">
    <source>
        <dbReference type="RuleBase" id="RU363032"/>
    </source>
</evidence>
<dbReference type="SUPFAM" id="SSF161098">
    <property type="entry name" value="MetI-like"/>
    <property type="match status" value="1"/>
</dbReference>
<gene>
    <name evidence="9" type="ORF">LKD45_11280</name>
</gene>
<evidence type="ECO:0000256" key="3">
    <source>
        <dbReference type="ARBA" id="ARBA00022475"/>
    </source>
</evidence>
<dbReference type="RefSeq" id="WP_308728593.1">
    <property type="nucleotide sequence ID" value="NZ_JAJEQF010000031.1"/>
</dbReference>
<comment type="subcellular location">
    <subcellularLocation>
        <location evidence="1 7">Cell membrane</location>
        <topology evidence="1 7">Multi-pass membrane protein</topology>
    </subcellularLocation>
</comment>
<evidence type="ECO:0000256" key="5">
    <source>
        <dbReference type="ARBA" id="ARBA00022989"/>
    </source>
</evidence>
<dbReference type="AlphaFoldDB" id="A0AAE3AUW6"/>
<dbReference type="InterPro" id="IPR035906">
    <property type="entry name" value="MetI-like_sf"/>
</dbReference>
<keyword evidence="5 7" id="KW-1133">Transmembrane helix</keyword>
<comment type="caution">
    <text evidence="9">The sequence shown here is derived from an EMBL/GenBank/DDBJ whole genome shotgun (WGS) entry which is preliminary data.</text>
</comment>
<evidence type="ECO:0000256" key="1">
    <source>
        <dbReference type="ARBA" id="ARBA00004651"/>
    </source>
</evidence>
<dbReference type="InterPro" id="IPR000515">
    <property type="entry name" value="MetI-like"/>
</dbReference>
<dbReference type="Proteomes" id="UP001199355">
    <property type="component" value="Unassembled WGS sequence"/>
</dbReference>
<dbReference type="PROSITE" id="PS50928">
    <property type="entry name" value="ABC_TM1"/>
    <property type="match status" value="1"/>
</dbReference>
<feature type="transmembrane region" description="Helical" evidence="7">
    <location>
        <begin position="71"/>
        <end position="96"/>
    </location>
</feature>
<feature type="transmembrane region" description="Helical" evidence="7">
    <location>
        <begin position="183"/>
        <end position="208"/>
    </location>
</feature>
<evidence type="ECO:0000259" key="8">
    <source>
        <dbReference type="PROSITE" id="PS50928"/>
    </source>
</evidence>
<dbReference type="GO" id="GO:0005886">
    <property type="term" value="C:plasma membrane"/>
    <property type="evidence" value="ECO:0007669"/>
    <property type="project" value="UniProtKB-SubCell"/>
</dbReference>